<feature type="domain" description="EGF-like" evidence="9">
    <location>
        <begin position="990"/>
        <end position="1025"/>
    </location>
</feature>
<feature type="domain" description="Sushi" evidence="11">
    <location>
        <begin position="64"/>
        <end position="124"/>
    </location>
</feature>
<sequence>MCKQSYNGKIEVGLNSTLIPSHDYRYGGWCRYGCYRGYEVSGASLMECRRSGSWSEGTPSCEKVRCPSLDRPAHAKIQCSDWNYFQSKCNYLCEDGYRVPAGQNGVRVCSYTRRWRGGTPICQDYEPPKIHNCPINRIAYTEKLSNFGAASWIEPDVMDNSNEQIRMTRTGPAPNTPLTVGTHRVTYNARDSAGNKAFPCSFTVNVRRLVCPVIYTTPYQRVSCPDGHGYGARCVFNCTGGMDLKGLQCPRLDPPVNGALACDYWLYGQFCEMFCQKGTDIAKGRAVPELLVCSTEGSWSSDLKLPPCKKTTRPKKFRLKTSVQYYSGDCCANNTQRRISEVFIAALGSSAYSSVCQPESCRIDNVNVRCNPPCEETGRRKRSESVAIMDVSLTVAAKASMSAKENYVTAMATMSQLANVLQYSAANTTYDLDIQFKSVDRRKPTIVCSDGLLPSMASLSCVSCGTGHFVNQTLSECQPCPVGSYLEDEEALICSSCPPGTSTSTVGAERREECLSKCASGTYSVTGVEPCTPCELGTFADKEGTAQCRPCPPGTSTVDEGASQLAHCKAFDIVFVPTAYQQYVSMTTSLTTELHELSLTLKLRLTDHENGSDWAEVFRMDRIVNDTSTTETILRVGIATANETQVTVEAYGNRQSGMLASHKSILYLQTGKEESEPHRLGSEFLILTHHLVQEFGINDVHRRLVSLSILQADGVSREQGVFLGHHLIKHLEAYLTASRGKYPWEKTTLLALYMFSGEDCTLAFKGNGKNRESSVDVVRTKLLCKIVMRNSRLCLRSTWPAFLPLCFEAARQRTSELTNPSWQRRNPTMMSMGGVLEPVWSCRPVPRNSLIDLLDTGDHEEEEECTISSSAVTMTQWHSIGVSVNDTTLLLLHNGHQLVTSGSCIGSESYDNYDNITAALRVTIGNSTDDAFCGEVTDVNVWDKTLNSSEFKSALTSCSEVTQGNIVSWRDMSMAELIGTSIQIPSLCDVTDDCATAPCGNHTCIDSLRDYVCECDDGFTGRHCEVNIDDCRDNACENNATCVDAVATYTCLCPDSFYGNFCEHEIINGAWGEWGDWSQCSRSCGGGNSTRRRLCDSPPPDADGRPCAGDSGEGKACHTDECPGMCHTDKCPVCGKLEPPEHGFVNCSGDESINCTVACDDGYEFSIEPLPYYYCGPDTANRWSHQTEDNPRARVPDCAEVTSPRRLIINHNIPSNVYTCCLTEVTSPGRLIINHNIPSNVYMCCLTEVTSPRRLTINHNIPCNVYTCCLTEVTSPRRLIINHNIPSNVYTCCLTEVTSPRRLIINHNIPCNVYTCCLTEVTSPRRLIINHNIPCNVYTCCLTEVTSPRRLIINHNIPSNVYTCCLTEVTSPRRLIINHNIPCNVYTCCLTEVTSPRRLIINHNIPSNVYTCCLTEVTSPRRLIINHNIPSNVYTCCLTEVTSPRRLIINHNIPSNVYTCCLTEVTSPRRLIINHNIPCNVYTCCLTEVTSPRRLIINHNIPSNVYTCCLTEVTSPRRLIINHNIPSNVYTCCLTEVTSPRRLIINHNIPSNVYTCCLTEVTSPRRLIINHNIPCNVYTCCLTEVTSPRRLIINHNILSNVYTCCLTEVTSPRRLIINHNIPSNVYTCCLTEVTSPCRLIIYHNIPSNVYMCCLKEMYPPRRLIINHNIPSNVYMCCLTEVYPPRRLIINHNIPSNVYTCCLTEVTSPHRLIINHNIPSNVYTCCLTEVYPPRRLIINHNIPSNVYTCCLTEVYPPRRLIINHNIPLMLIINHTVQYAIASCDAADVMTAVTRTRTLEMVIRVPCIKNSTCVMSELSVTCSDTEHNHHRQRRDVTPLLAVSVLLSVSGDDSANSTNEYGVFDEVAAAVADLEVAAKELTAQADDGNFTVFVDDMEYIIERQNISGVVDCAPGMTRVSTLCVACSRGTYSNEDVCMKCPYGMYQDEPQQASCKSCPDGFTTPGAGSKSQQECSVGCSTGEYIKDHVCVKCLVGYYQDLPAQASCKGCPDGYTTSDTGTVTVTECSGGC</sequence>
<keyword evidence="13" id="KW-1185">Reference proteome</keyword>
<keyword evidence="4" id="KW-0677">Repeat</keyword>
<dbReference type="InterPro" id="IPR035976">
    <property type="entry name" value="Sushi/SCR/CCP_sf"/>
</dbReference>
<feature type="disulfide bond" evidence="7">
    <location>
        <begin position="1053"/>
        <end position="1062"/>
    </location>
</feature>
<comment type="subcellular location">
    <subcellularLocation>
        <location evidence="1">Secreted</location>
    </subcellularLocation>
</comment>
<proteinExistence type="predicted"/>
<evidence type="ECO:0000256" key="6">
    <source>
        <dbReference type="ARBA" id="ARBA00023180"/>
    </source>
</evidence>
<dbReference type="InterPro" id="IPR001881">
    <property type="entry name" value="EGF-like_Ca-bd_dom"/>
</dbReference>
<feature type="domain" description="Sushi" evidence="11">
    <location>
        <begin position="247"/>
        <end position="310"/>
    </location>
</feature>
<dbReference type="Pfam" id="PF07699">
    <property type="entry name" value="Ephrin_rec_like"/>
    <property type="match status" value="4"/>
</dbReference>
<dbReference type="Pfam" id="PF00084">
    <property type="entry name" value="Sushi"/>
    <property type="match status" value="2"/>
</dbReference>
<dbReference type="SUPFAM" id="SSF49899">
    <property type="entry name" value="Concanavalin A-like lectins/glucanases"/>
    <property type="match status" value="1"/>
</dbReference>
<dbReference type="PROSITE" id="PS50092">
    <property type="entry name" value="TSP1"/>
    <property type="match status" value="1"/>
</dbReference>
<protein>
    <recommendedName>
        <fullName evidence="14">Sushi, von Willebrand factor type A, EGF and pentraxin domain-containing protein 1</fullName>
    </recommendedName>
</protein>
<dbReference type="Pfam" id="PF02494">
    <property type="entry name" value="HYR"/>
    <property type="match status" value="1"/>
</dbReference>
<dbReference type="InterPro" id="IPR018097">
    <property type="entry name" value="EGF_Ca-bd_CS"/>
</dbReference>
<dbReference type="CDD" id="cd00054">
    <property type="entry name" value="EGF_CA"/>
    <property type="match status" value="2"/>
</dbReference>
<dbReference type="GO" id="GO:0005576">
    <property type="term" value="C:extracellular region"/>
    <property type="evidence" value="ECO:0007669"/>
    <property type="project" value="UniProtKB-SubCell"/>
</dbReference>
<dbReference type="InterPro" id="IPR036383">
    <property type="entry name" value="TSP1_rpt_sf"/>
</dbReference>
<reference evidence="12" key="1">
    <citation type="journal article" date="2023" name="Mol. Biol. Evol.">
        <title>Third-Generation Sequencing Reveals the Adaptive Role of the Epigenome in Three Deep-Sea Polychaetes.</title>
        <authorList>
            <person name="Perez M."/>
            <person name="Aroh O."/>
            <person name="Sun Y."/>
            <person name="Lan Y."/>
            <person name="Juniper S.K."/>
            <person name="Young C.R."/>
            <person name="Angers B."/>
            <person name="Qian P.Y."/>
        </authorList>
    </citation>
    <scope>NUCLEOTIDE SEQUENCE</scope>
    <source>
        <strain evidence="12">R07B-5</strain>
    </source>
</reference>
<feature type="domain" description="Sushi" evidence="11">
    <location>
        <begin position="1"/>
        <end position="63"/>
    </location>
</feature>
<comment type="caution">
    <text evidence="7">Lacks conserved residue(s) required for the propagation of feature annotation.</text>
</comment>
<dbReference type="Gene3D" id="2.10.25.10">
    <property type="entry name" value="Laminin"/>
    <property type="match status" value="2"/>
</dbReference>
<dbReference type="InterPro" id="IPR000884">
    <property type="entry name" value="TSP1_rpt"/>
</dbReference>
<evidence type="ECO:0008006" key="14">
    <source>
        <dbReference type="Google" id="ProtNLM"/>
    </source>
</evidence>
<dbReference type="Pfam" id="PF00090">
    <property type="entry name" value="TSP_1"/>
    <property type="match status" value="1"/>
</dbReference>
<dbReference type="GO" id="GO:0007399">
    <property type="term" value="P:nervous system development"/>
    <property type="evidence" value="ECO:0007669"/>
    <property type="project" value="UniProtKB-ARBA"/>
</dbReference>
<dbReference type="PROSITE" id="PS01187">
    <property type="entry name" value="EGF_CA"/>
    <property type="match status" value="1"/>
</dbReference>
<evidence type="ECO:0000256" key="1">
    <source>
        <dbReference type="ARBA" id="ARBA00004613"/>
    </source>
</evidence>
<dbReference type="SMART" id="SM00209">
    <property type="entry name" value="TSP1"/>
    <property type="match status" value="1"/>
</dbReference>
<dbReference type="FunFam" id="2.10.25.10:FF:000045">
    <property type="entry name" value="Slit guidance ligand 2"/>
    <property type="match status" value="1"/>
</dbReference>
<evidence type="ECO:0000256" key="5">
    <source>
        <dbReference type="ARBA" id="ARBA00023157"/>
    </source>
</evidence>
<dbReference type="SUPFAM" id="SSF57535">
    <property type="entry name" value="Complement control module/SCR domain"/>
    <property type="match status" value="3"/>
</dbReference>
<dbReference type="SMART" id="SM00179">
    <property type="entry name" value="EGF_CA"/>
    <property type="match status" value="2"/>
</dbReference>
<feature type="domain" description="EGF-like" evidence="9">
    <location>
        <begin position="1027"/>
        <end position="1063"/>
    </location>
</feature>
<comment type="caution">
    <text evidence="12">The sequence shown here is derived from an EMBL/GenBank/DDBJ whole genome shotgun (WGS) entry which is preliminary data.</text>
</comment>
<evidence type="ECO:0000256" key="7">
    <source>
        <dbReference type="PROSITE-ProRule" id="PRU00076"/>
    </source>
</evidence>
<dbReference type="SUPFAM" id="SSF57196">
    <property type="entry name" value="EGF/Laminin"/>
    <property type="match status" value="2"/>
</dbReference>
<dbReference type="PROSITE" id="PS01186">
    <property type="entry name" value="EGF_2"/>
    <property type="match status" value="1"/>
</dbReference>
<keyword evidence="2" id="KW-0964">Secreted</keyword>
<keyword evidence="5 7" id="KW-1015">Disulfide bond</keyword>
<dbReference type="GO" id="GO:0005509">
    <property type="term" value="F:calcium ion binding"/>
    <property type="evidence" value="ECO:0007669"/>
    <property type="project" value="InterPro"/>
</dbReference>
<dbReference type="InterPro" id="IPR013320">
    <property type="entry name" value="ConA-like_dom_sf"/>
</dbReference>
<dbReference type="InterPro" id="IPR011641">
    <property type="entry name" value="Tyr-kin_ephrin_A/B_rcpt-like"/>
</dbReference>
<evidence type="ECO:0000256" key="4">
    <source>
        <dbReference type="ARBA" id="ARBA00022737"/>
    </source>
</evidence>
<organism evidence="12 13">
    <name type="scientific">Ridgeia piscesae</name>
    <name type="common">Tubeworm</name>
    <dbReference type="NCBI Taxonomy" id="27915"/>
    <lineage>
        <taxon>Eukaryota</taxon>
        <taxon>Metazoa</taxon>
        <taxon>Spiralia</taxon>
        <taxon>Lophotrochozoa</taxon>
        <taxon>Annelida</taxon>
        <taxon>Polychaeta</taxon>
        <taxon>Sedentaria</taxon>
        <taxon>Canalipalpata</taxon>
        <taxon>Sabellida</taxon>
        <taxon>Siboglinidae</taxon>
        <taxon>Ridgeia</taxon>
    </lineage>
</organism>
<evidence type="ECO:0000256" key="3">
    <source>
        <dbReference type="ARBA" id="ARBA00022536"/>
    </source>
</evidence>
<dbReference type="SUPFAM" id="SSF57184">
    <property type="entry name" value="Growth factor receptor domain"/>
    <property type="match status" value="2"/>
</dbReference>
<dbReference type="SUPFAM" id="SSF82895">
    <property type="entry name" value="TSP-1 type 1 repeat"/>
    <property type="match status" value="1"/>
</dbReference>
<dbReference type="Gene3D" id="2.20.100.10">
    <property type="entry name" value="Thrombospondin type-1 (TSP1) repeat"/>
    <property type="match status" value="1"/>
</dbReference>
<keyword evidence="6" id="KW-0325">Glycoprotein</keyword>
<dbReference type="PANTHER" id="PTHR46967:SF1">
    <property type="entry name" value="KERATIN-ASSOCIATED PROTEIN 16-1-LIKE"/>
    <property type="match status" value="1"/>
</dbReference>
<dbReference type="InterPro" id="IPR003410">
    <property type="entry name" value="HYR_dom"/>
</dbReference>
<dbReference type="PROSITE" id="PS00010">
    <property type="entry name" value="ASX_HYDROXYL"/>
    <property type="match status" value="2"/>
</dbReference>
<feature type="disulfide bond" evidence="8">
    <location>
        <begin position="34"/>
        <end position="61"/>
    </location>
</feature>
<dbReference type="InterPro" id="IPR000436">
    <property type="entry name" value="Sushi_SCR_CCP_dom"/>
</dbReference>
<dbReference type="InterPro" id="IPR000742">
    <property type="entry name" value="EGF"/>
</dbReference>
<evidence type="ECO:0000259" key="9">
    <source>
        <dbReference type="PROSITE" id="PS50026"/>
    </source>
</evidence>
<dbReference type="PROSITE" id="PS50825">
    <property type="entry name" value="HYR"/>
    <property type="match status" value="1"/>
</dbReference>
<dbReference type="Gene3D" id="2.60.120.200">
    <property type="match status" value="1"/>
</dbReference>
<dbReference type="FunFam" id="2.20.100.10:FF:000001">
    <property type="entry name" value="semaphorin-5A isoform X1"/>
    <property type="match status" value="1"/>
</dbReference>
<evidence type="ECO:0000259" key="10">
    <source>
        <dbReference type="PROSITE" id="PS50825"/>
    </source>
</evidence>
<dbReference type="CDD" id="cd00033">
    <property type="entry name" value="CCP"/>
    <property type="match status" value="2"/>
</dbReference>
<evidence type="ECO:0000256" key="2">
    <source>
        <dbReference type="ARBA" id="ARBA00022525"/>
    </source>
</evidence>
<name>A0AAD9KX40_RIDPI</name>
<evidence type="ECO:0000259" key="11">
    <source>
        <dbReference type="PROSITE" id="PS50923"/>
    </source>
</evidence>
<dbReference type="SMART" id="SM00032">
    <property type="entry name" value="CCP"/>
    <property type="match status" value="4"/>
</dbReference>
<dbReference type="PROSITE" id="PS50923">
    <property type="entry name" value="SUSHI"/>
    <property type="match status" value="3"/>
</dbReference>
<accession>A0AAD9KX40</accession>
<feature type="domain" description="HYR" evidence="10">
    <location>
        <begin position="123"/>
        <end position="208"/>
    </location>
</feature>
<evidence type="ECO:0000256" key="8">
    <source>
        <dbReference type="PROSITE-ProRule" id="PRU00302"/>
    </source>
</evidence>
<evidence type="ECO:0000313" key="12">
    <source>
        <dbReference type="EMBL" id="KAK2178500.1"/>
    </source>
</evidence>
<dbReference type="PROSITE" id="PS00022">
    <property type="entry name" value="EGF_1"/>
    <property type="match status" value="2"/>
</dbReference>
<dbReference type="PROSITE" id="PS50026">
    <property type="entry name" value="EGF_3"/>
    <property type="match status" value="2"/>
</dbReference>
<gene>
    <name evidence="12" type="ORF">NP493_541g02013</name>
</gene>
<feature type="disulfide bond" evidence="7">
    <location>
        <begin position="994"/>
        <end position="1004"/>
    </location>
</feature>
<dbReference type="Proteomes" id="UP001209878">
    <property type="component" value="Unassembled WGS sequence"/>
</dbReference>
<dbReference type="SMART" id="SM01411">
    <property type="entry name" value="Ephrin_rec_like"/>
    <property type="match status" value="4"/>
</dbReference>
<dbReference type="Pfam" id="PF00008">
    <property type="entry name" value="EGF"/>
    <property type="match status" value="1"/>
</dbReference>
<feature type="disulfide bond" evidence="7">
    <location>
        <begin position="1015"/>
        <end position="1024"/>
    </location>
</feature>
<dbReference type="EMBL" id="JAODUO010000541">
    <property type="protein sequence ID" value="KAK2178500.1"/>
    <property type="molecule type" value="Genomic_DNA"/>
</dbReference>
<keyword evidence="8" id="KW-0768">Sushi</keyword>
<keyword evidence="3 7" id="KW-0245">EGF-like domain</keyword>
<dbReference type="Gene3D" id="2.10.70.10">
    <property type="entry name" value="Complement Module, domain 1"/>
    <property type="match status" value="3"/>
</dbReference>
<dbReference type="Gene3D" id="2.10.50.10">
    <property type="entry name" value="Tumor Necrosis Factor Receptor, subunit A, domain 2"/>
    <property type="match status" value="4"/>
</dbReference>
<evidence type="ECO:0000313" key="13">
    <source>
        <dbReference type="Proteomes" id="UP001209878"/>
    </source>
</evidence>
<dbReference type="SMART" id="SM00181">
    <property type="entry name" value="EGF"/>
    <property type="match status" value="5"/>
</dbReference>
<dbReference type="PANTHER" id="PTHR46967">
    <property type="entry name" value="INSULIN-LIKE GROWTH FACTOR BINDING PROTEIN,N-TERMINAL"/>
    <property type="match status" value="1"/>
</dbReference>
<dbReference type="InterPro" id="IPR000152">
    <property type="entry name" value="EGF-type_Asp/Asn_hydroxyl_site"/>
</dbReference>
<dbReference type="InterPro" id="IPR009030">
    <property type="entry name" value="Growth_fac_rcpt_cys_sf"/>
</dbReference>
<feature type="disulfide bond" evidence="8">
    <location>
        <begin position="66"/>
        <end position="109"/>
    </location>
</feature>